<dbReference type="InterPro" id="IPR046815">
    <property type="entry name" value="P2RX7_C"/>
</dbReference>
<evidence type="ECO:0000259" key="1">
    <source>
        <dbReference type="Pfam" id="PF20478"/>
    </source>
</evidence>
<proteinExistence type="predicted"/>
<dbReference type="Ensembl" id="ENSNMLT00000008019.1">
    <property type="protein sequence ID" value="ENSNMLP00000007034.1"/>
    <property type="gene ID" value="ENSNMLG00000005082.1"/>
</dbReference>
<dbReference type="AlphaFoldDB" id="A0A8C6WH64"/>
<evidence type="ECO:0000313" key="3">
    <source>
        <dbReference type="Proteomes" id="UP000694523"/>
    </source>
</evidence>
<name>A0A8C6WH64_9GOBI</name>
<dbReference type="Proteomes" id="UP000694523">
    <property type="component" value="Unplaced"/>
</dbReference>
<organism evidence="2 3">
    <name type="scientific">Neogobius melanostomus</name>
    <name type="common">round goby</name>
    <dbReference type="NCBI Taxonomy" id="47308"/>
    <lineage>
        <taxon>Eukaryota</taxon>
        <taxon>Metazoa</taxon>
        <taxon>Chordata</taxon>
        <taxon>Craniata</taxon>
        <taxon>Vertebrata</taxon>
        <taxon>Euteleostomi</taxon>
        <taxon>Actinopterygii</taxon>
        <taxon>Neopterygii</taxon>
        <taxon>Teleostei</taxon>
        <taxon>Neoteleostei</taxon>
        <taxon>Acanthomorphata</taxon>
        <taxon>Gobiaria</taxon>
        <taxon>Gobiiformes</taxon>
        <taxon>Gobioidei</taxon>
        <taxon>Gobiidae</taxon>
        <taxon>Benthophilinae</taxon>
        <taxon>Neogobiini</taxon>
        <taxon>Neogobius</taxon>
    </lineage>
</organism>
<reference evidence="2" key="1">
    <citation type="submission" date="2025-08" db="UniProtKB">
        <authorList>
            <consortium name="Ensembl"/>
        </authorList>
    </citation>
    <scope>IDENTIFICATION</scope>
</reference>
<feature type="domain" description="P2X purinoreceptor 7 intracellular" evidence="1">
    <location>
        <begin position="43"/>
        <end position="165"/>
    </location>
</feature>
<evidence type="ECO:0000313" key="2">
    <source>
        <dbReference type="Ensembl" id="ENSNMLP00000007034.1"/>
    </source>
</evidence>
<reference evidence="2" key="2">
    <citation type="submission" date="2025-09" db="UniProtKB">
        <authorList>
            <consortium name="Ensembl"/>
        </authorList>
    </citation>
    <scope>IDENTIFICATION</scope>
</reference>
<dbReference type="Pfam" id="PF20478">
    <property type="entry name" value="P2RX7_C"/>
    <property type="match status" value="1"/>
</dbReference>
<dbReference type="PANTHER" id="PTHR36981:SF3">
    <property type="entry name" value="UBIQUITIN-LIKE PROTEASE FAMILY PROFILE DOMAIN-CONTAINING PROTEIN"/>
    <property type="match status" value="1"/>
</dbReference>
<accession>A0A8C6WH64</accession>
<dbReference type="PANTHER" id="PTHR36981">
    <property type="entry name" value="ZGC:195170"/>
    <property type="match status" value="1"/>
</dbReference>
<protein>
    <recommendedName>
        <fullName evidence="1">P2X purinoreceptor 7 intracellular domain-containing protein</fullName>
    </recommendedName>
</protein>
<sequence length="170" mass="19808">MVTNLIVSATWINDAQVTVRCLHREPGFLFDILAENPPADPDVEAPHQPDWCVCSRCREMPTDIEKKCCGQDPRDCISQLPQMELYILDEGGLRLTRRIWNDVLAREDQQEPGEDNRQSRYAAYRQYVVWQFGALGRGNRIVIPSCVVWRIRNKYPDPFNQYVGFIPRRL</sequence>
<keyword evidence="3" id="KW-1185">Reference proteome</keyword>